<accession>A0AA88FJ73</accession>
<sequence>MICLSGACIQSSIHFHYMKMRKAAFLTFSFAFIGLAQARAQEAIVPAGGDASGSGGNVSYSLNYVAYTTGNSSGGSVSPGLLHPIETFVLSSKVRSTALKYEVYPNPTSGGVTLQAAGAFLRNYSYRLCDLQGRVVESQPLGGPTTGISLEQLPAAVYILTVSQGNKATQTFKIIKH</sequence>
<feature type="domain" description="Secretion system C-terminal sorting" evidence="2">
    <location>
        <begin position="103"/>
        <end position="174"/>
    </location>
</feature>
<feature type="chain" id="PRO_5041737739" evidence="1">
    <location>
        <begin position="39"/>
        <end position="177"/>
    </location>
</feature>
<dbReference type="Pfam" id="PF18962">
    <property type="entry name" value="Por_Secre_tail"/>
    <property type="match status" value="1"/>
</dbReference>
<evidence type="ECO:0000313" key="4">
    <source>
        <dbReference type="Proteomes" id="UP000326380"/>
    </source>
</evidence>
<feature type="signal peptide" evidence="1">
    <location>
        <begin position="1"/>
        <end position="38"/>
    </location>
</feature>
<proteinExistence type="predicted"/>
<evidence type="ECO:0000256" key="1">
    <source>
        <dbReference type="SAM" id="SignalP"/>
    </source>
</evidence>
<name>A0AA88FJ73_9BACT</name>
<dbReference type="Proteomes" id="UP000326380">
    <property type="component" value="Unassembled WGS sequence"/>
</dbReference>
<evidence type="ECO:0000259" key="2">
    <source>
        <dbReference type="Pfam" id="PF18962"/>
    </source>
</evidence>
<comment type="caution">
    <text evidence="3">The sequence shown here is derived from an EMBL/GenBank/DDBJ whole genome shotgun (WGS) entry which is preliminary data.</text>
</comment>
<dbReference type="AlphaFoldDB" id="A0AA88FJ73"/>
<evidence type="ECO:0000313" key="3">
    <source>
        <dbReference type="EMBL" id="KAA9332025.1"/>
    </source>
</evidence>
<dbReference type="EMBL" id="VTWU01000004">
    <property type="protein sequence ID" value="KAA9332025.1"/>
    <property type="molecule type" value="Genomic_DNA"/>
</dbReference>
<protein>
    <submittedName>
        <fullName evidence="3">T9SS type A sorting domain-containing protein</fullName>
    </submittedName>
</protein>
<dbReference type="InterPro" id="IPR026444">
    <property type="entry name" value="Secre_tail"/>
</dbReference>
<keyword evidence="4" id="KW-1185">Reference proteome</keyword>
<reference evidence="3 4" key="1">
    <citation type="submission" date="2019-09" db="EMBL/GenBank/DDBJ databases">
        <title>Genome sequence of Hymenobacter sp. M3.</title>
        <authorList>
            <person name="Srinivasan S."/>
        </authorList>
    </citation>
    <scope>NUCLEOTIDE SEQUENCE [LARGE SCALE GENOMIC DNA]</scope>
    <source>
        <strain evidence="3 4">M3</strain>
    </source>
</reference>
<keyword evidence="1" id="KW-0732">Signal</keyword>
<organism evidence="3 4">
    <name type="scientific">Hymenobacter busanensis</name>
    <dbReference type="NCBI Taxonomy" id="2607656"/>
    <lineage>
        <taxon>Bacteria</taxon>
        <taxon>Pseudomonadati</taxon>
        <taxon>Bacteroidota</taxon>
        <taxon>Cytophagia</taxon>
        <taxon>Cytophagales</taxon>
        <taxon>Hymenobacteraceae</taxon>
        <taxon>Hymenobacter</taxon>
    </lineage>
</organism>
<dbReference type="NCBIfam" id="TIGR04183">
    <property type="entry name" value="Por_Secre_tail"/>
    <property type="match status" value="1"/>
</dbReference>
<gene>
    <name evidence="3" type="ORF">F0P96_11065</name>
</gene>